<organism evidence="1 2">
    <name type="scientific">Corymbia citriodora subsp. variegata</name>
    <dbReference type="NCBI Taxonomy" id="360336"/>
    <lineage>
        <taxon>Eukaryota</taxon>
        <taxon>Viridiplantae</taxon>
        <taxon>Streptophyta</taxon>
        <taxon>Embryophyta</taxon>
        <taxon>Tracheophyta</taxon>
        <taxon>Spermatophyta</taxon>
        <taxon>Magnoliopsida</taxon>
        <taxon>eudicotyledons</taxon>
        <taxon>Gunneridae</taxon>
        <taxon>Pentapetalae</taxon>
        <taxon>rosids</taxon>
        <taxon>malvids</taxon>
        <taxon>Myrtales</taxon>
        <taxon>Myrtaceae</taxon>
        <taxon>Myrtoideae</taxon>
        <taxon>Eucalypteae</taxon>
        <taxon>Corymbia</taxon>
    </lineage>
</organism>
<dbReference type="Proteomes" id="UP000806378">
    <property type="component" value="Unassembled WGS sequence"/>
</dbReference>
<protein>
    <submittedName>
        <fullName evidence="1">Uncharacterized protein</fullName>
    </submittedName>
</protein>
<gene>
    <name evidence="1" type="ORF">BT93_L2389</name>
</gene>
<comment type="caution">
    <text evidence="1">The sequence shown here is derived from an EMBL/GenBank/DDBJ whole genome shotgun (WGS) entry which is preliminary data.</text>
</comment>
<keyword evidence="2" id="KW-1185">Reference proteome</keyword>
<sequence length="56" mass="6264">MDLRGRNVVVVLFLCVKFDLLFVEYLCQVGESIGHLDLSVSSCSSAQFKVVIDDQK</sequence>
<dbReference type="AlphaFoldDB" id="A0A8T0CMG9"/>
<dbReference type="Gramene" id="rna-gnl|WGS:JABURB|Cocit.L2389.1">
    <property type="protein sequence ID" value="cds-KAF7847992.1"/>
    <property type="gene ID" value="gene-BT93_L2389"/>
</dbReference>
<evidence type="ECO:0000313" key="2">
    <source>
        <dbReference type="Proteomes" id="UP000806378"/>
    </source>
</evidence>
<accession>A0A8T0CMG9</accession>
<reference evidence="1" key="1">
    <citation type="submission" date="2020-05" db="EMBL/GenBank/DDBJ databases">
        <title>WGS assembly of Corymbia citriodora subspecies variegata.</title>
        <authorList>
            <person name="Barry K."/>
            <person name="Hundley H."/>
            <person name="Shu S."/>
            <person name="Jenkins J."/>
            <person name="Grimwood J."/>
            <person name="Baten A."/>
        </authorList>
    </citation>
    <scope>NUCLEOTIDE SEQUENCE</scope>
    <source>
        <strain evidence="1">CV2-018</strain>
    </source>
</reference>
<proteinExistence type="predicted"/>
<evidence type="ECO:0000313" key="1">
    <source>
        <dbReference type="EMBL" id="KAF7847992.1"/>
    </source>
</evidence>
<dbReference type="EMBL" id="MU090371">
    <property type="protein sequence ID" value="KAF7847992.1"/>
    <property type="molecule type" value="Genomic_DNA"/>
</dbReference>
<name>A0A8T0CMG9_CORYI</name>